<dbReference type="EMBL" id="CT573213">
    <property type="protein sequence ID" value="CAL29828.1"/>
    <property type="molecule type" value="Genomic_DNA"/>
</dbReference>
<protein>
    <submittedName>
        <fullName evidence="1">Uncharacterized protein</fullName>
    </submittedName>
</protein>
<evidence type="ECO:0000313" key="2">
    <source>
        <dbReference type="Proteomes" id="UP000000657"/>
    </source>
</evidence>
<accession>Q0RAL8</accession>
<gene>
    <name evidence="1" type="ordered locus">FRAAL2647</name>
</gene>
<dbReference type="HOGENOM" id="CLU_3118110_0_0_11"/>
<sequence length="50" mass="5317">MRAQVLDARQVLAEARRICRELTAVLTGLAALADQTHDPHHSPQEGGGGV</sequence>
<keyword evidence="2" id="KW-1185">Reference proteome</keyword>
<dbReference type="AlphaFoldDB" id="Q0RAL8"/>
<reference evidence="1 2" key="1">
    <citation type="journal article" date="2007" name="Genome Res.">
        <title>Genome characteristics of facultatively symbiotic Frankia sp. strains reflect host range and host plant biogeography.</title>
        <authorList>
            <person name="Normand P."/>
            <person name="Lapierre P."/>
            <person name="Tisa L.S."/>
            <person name="Gogarten J.P."/>
            <person name="Alloisio N."/>
            <person name="Bagnarol E."/>
            <person name="Bassi C.A."/>
            <person name="Berry A.M."/>
            <person name="Bickhart D.M."/>
            <person name="Choisne N."/>
            <person name="Couloux A."/>
            <person name="Cournoyer B."/>
            <person name="Cruveiller S."/>
            <person name="Daubin V."/>
            <person name="Demange N."/>
            <person name="Francino M.P."/>
            <person name="Goltsman E."/>
            <person name="Huang Y."/>
            <person name="Kopp O.R."/>
            <person name="Labarre L."/>
            <person name="Lapidus A."/>
            <person name="Lavire C."/>
            <person name="Marechal J."/>
            <person name="Martinez M."/>
            <person name="Mastronunzio J.E."/>
            <person name="Mullin B.C."/>
            <person name="Niemann J."/>
            <person name="Pujic P."/>
            <person name="Rawnsley T."/>
            <person name="Rouy Z."/>
            <person name="Schenowitz C."/>
            <person name="Sellstedt A."/>
            <person name="Tavares F."/>
            <person name="Tomkins J.P."/>
            <person name="Vallenet D."/>
            <person name="Valverde C."/>
            <person name="Wall L.G."/>
            <person name="Wang Y."/>
            <person name="Medigue C."/>
            <person name="Benson D.R."/>
        </authorList>
    </citation>
    <scope>NUCLEOTIDE SEQUENCE [LARGE SCALE GENOMIC DNA]</scope>
    <source>
        <strain evidence="2">DSM 45986 / CECT 9034 / ACN14a</strain>
    </source>
</reference>
<name>Q0RAL8_FRAAA</name>
<proteinExistence type="predicted"/>
<organism evidence="1 2">
    <name type="scientific">Frankia alni (strain DSM 45986 / CECT 9034 / ACN14a)</name>
    <dbReference type="NCBI Taxonomy" id="326424"/>
    <lineage>
        <taxon>Bacteria</taxon>
        <taxon>Bacillati</taxon>
        <taxon>Actinomycetota</taxon>
        <taxon>Actinomycetes</taxon>
        <taxon>Frankiales</taxon>
        <taxon>Frankiaceae</taxon>
        <taxon>Frankia</taxon>
    </lineage>
</organism>
<evidence type="ECO:0000313" key="1">
    <source>
        <dbReference type="EMBL" id="CAL29828.1"/>
    </source>
</evidence>
<dbReference type="Proteomes" id="UP000000657">
    <property type="component" value="Chromosome"/>
</dbReference>